<sequence length="322" mass="35179">MSGSARLARRLTSSPVLLGASVCTFGAVGYNTSKRYHDASLLKPHDPVTKFPIASVSDAPPVRPTFPGSGFTTLVLEDATMINHNVKHLRFKLPEGDTNSGIQTITSLLTQHKPDGAWIPVLRPYTPIDADEPGHISFLVKRYPNGKGSGHMHALKPGDELKVKPIHEFDYKPNQFTHVTILAGGAGITPFIQLIRNVLQNPADRTRINLVYSNHTETDILLKNEFDKLARERPDRFNVIFTVSEPSQSAGEGIRNGRVTSPMIQQALPAKAEWDTTKVLVCGPAPYIEAVAGKKGGFGWTQGSLGGMLKDLGLEKNQVQKF</sequence>
<gene>
    <name evidence="11" type="ORF">CAC42_2631</name>
</gene>
<dbReference type="InParanoid" id="A0A2K1QHE8"/>
<evidence type="ECO:0000256" key="1">
    <source>
        <dbReference type="ARBA" id="ARBA00001974"/>
    </source>
</evidence>
<organism evidence="11 12">
    <name type="scientific">Sphaceloma murrayae</name>
    <dbReference type="NCBI Taxonomy" id="2082308"/>
    <lineage>
        <taxon>Eukaryota</taxon>
        <taxon>Fungi</taxon>
        <taxon>Dikarya</taxon>
        <taxon>Ascomycota</taxon>
        <taxon>Pezizomycotina</taxon>
        <taxon>Dothideomycetes</taxon>
        <taxon>Dothideomycetidae</taxon>
        <taxon>Myriangiales</taxon>
        <taxon>Elsinoaceae</taxon>
        <taxon>Sphaceloma</taxon>
    </lineage>
</organism>
<dbReference type="SUPFAM" id="SSF52343">
    <property type="entry name" value="Ferredoxin reductase-like, C-terminal NADP-linked domain"/>
    <property type="match status" value="1"/>
</dbReference>
<proteinExistence type="inferred from homology"/>
<reference evidence="11 12" key="1">
    <citation type="submission" date="2017-06" db="EMBL/GenBank/DDBJ databases">
        <title>Draft genome sequence of a variant of Elsinoe murrayae.</title>
        <authorList>
            <person name="Cheng Q."/>
        </authorList>
    </citation>
    <scope>NUCLEOTIDE SEQUENCE [LARGE SCALE GENOMIC DNA]</scope>
    <source>
        <strain evidence="11 12">CQ-2017a</strain>
    </source>
</reference>
<keyword evidence="7" id="KW-0520">NAD</keyword>
<evidence type="ECO:0000256" key="3">
    <source>
        <dbReference type="ARBA" id="ARBA00006105"/>
    </source>
</evidence>
<dbReference type="Pfam" id="PF00970">
    <property type="entry name" value="FAD_binding_6"/>
    <property type="match status" value="1"/>
</dbReference>
<feature type="binding site" evidence="9">
    <location>
        <position position="125"/>
    </location>
    <ligand>
        <name>FAD</name>
        <dbReference type="ChEBI" id="CHEBI:57692"/>
    </ligand>
</feature>
<comment type="caution">
    <text evidence="11">The sequence shown here is derived from an EMBL/GenBank/DDBJ whole genome shotgun (WGS) entry which is preliminary data.</text>
</comment>
<dbReference type="OrthoDB" id="432685at2759"/>
<feature type="binding site" evidence="9">
    <location>
        <position position="124"/>
    </location>
    <ligand>
        <name>FAD</name>
        <dbReference type="ChEBI" id="CHEBI:57692"/>
    </ligand>
</feature>
<protein>
    <submittedName>
        <fullName evidence="11">NADH-cytochrome b5 reductase 2</fullName>
    </submittedName>
</protein>
<keyword evidence="8" id="KW-0472">Membrane</keyword>
<dbReference type="InterPro" id="IPR039261">
    <property type="entry name" value="FNR_nucleotide-bd"/>
</dbReference>
<dbReference type="InterPro" id="IPR001433">
    <property type="entry name" value="OxRdtase_FAD/NAD-bd"/>
</dbReference>
<dbReference type="GO" id="GO:0006696">
    <property type="term" value="P:ergosterol biosynthetic process"/>
    <property type="evidence" value="ECO:0007669"/>
    <property type="project" value="TreeGrafter"/>
</dbReference>
<dbReference type="InterPro" id="IPR008333">
    <property type="entry name" value="Cbr1-like_FAD-bd_dom"/>
</dbReference>
<feature type="binding site" evidence="9">
    <location>
        <position position="147"/>
    </location>
    <ligand>
        <name>FAD</name>
        <dbReference type="ChEBI" id="CHEBI:57692"/>
    </ligand>
</feature>
<dbReference type="Pfam" id="PF00175">
    <property type="entry name" value="NAD_binding_1"/>
    <property type="match status" value="1"/>
</dbReference>
<dbReference type="PROSITE" id="PS51384">
    <property type="entry name" value="FAD_FR"/>
    <property type="match status" value="1"/>
</dbReference>
<evidence type="ECO:0000313" key="12">
    <source>
        <dbReference type="Proteomes" id="UP000243797"/>
    </source>
</evidence>
<dbReference type="AlphaFoldDB" id="A0A2K1QHE8"/>
<dbReference type="InterPro" id="IPR017927">
    <property type="entry name" value="FAD-bd_FR_type"/>
</dbReference>
<dbReference type="InterPro" id="IPR017938">
    <property type="entry name" value="Riboflavin_synthase-like_b-brl"/>
</dbReference>
<dbReference type="GO" id="GO:0004128">
    <property type="term" value="F:cytochrome-b5 reductase activity, acting on NAD(P)H"/>
    <property type="evidence" value="ECO:0007669"/>
    <property type="project" value="TreeGrafter"/>
</dbReference>
<feature type="domain" description="FAD-binding FR-type" evidence="10">
    <location>
        <begin position="69"/>
        <end position="180"/>
    </location>
</feature>
<dbReference type="InterPro" id="IPR001834">
    <property type="entry name" value="CBR-like"/>
</dbReference>
<comment type="subcellular location">
    <subcellularLocation>
        <location evidence="2">Membrane</location>
    </subcellularLocation>
</comment>
<evidence type="ECO:0000256" key="7">
    <source>
        <dbReference type="ARBA" id="ARBA00023027"/>
    </source>
</evidence>
<name>A0A2K1QHE8_9PEZI</name>
<dbReference type="PRINTS" id="PR00406">
    <property type="entry name" value="CYTB5RDTASE"/>
</dbReference>
<dbReference type="PANTHER" id="PTHR19370">
    <property type="entry name" value="NADH-CYTOCHROME B5 REDUCTASE"/>
    <property type="match status" value="1"/>
</dbReference>
<dbReference type="EMBL" id="NKHZ01000085">
    <property type="protein sequence ID" value="PNS14574.1"/>
    <property type="molecule type" value="Genomic_DNA"/>
</dbReference>
<evidence type="ECO:0000259" key="10">
    <source>
        <dbReference type="PROSITE" id="PS51384"/>
    </source>
</evidence>
<dbReference type="Gene3D" id="3.40.50.80">
    <property type="entry name" value="Nucleotide-binding domain of ferredoxin-NADP reductase (FNR) module"/>
    <property type="match status" value="1"/>
</dbReference>
<evidence type="ECO:0000256" key="2">
    <source>
        <dbReference type="ARBA" id="ARBA00004370"/>
    </source>
</evidence>
<feature type="binding site" evidence="9">
    <location>
        <position position="149"/>
    </location>
    <ligand>
        <name>FAD</name>
        <dbReference type="ChEBI" id="CHEBI:57692"/>
    </ligand>
</feature>
<dbReference type="Gene3D" id="2.40.30.10">
    <property type="entry name" value="Translation factors"/>
    <property type="match status" value="1"/>
</dbReference>
<evidence type="ECO:0000256" key="6">
    <source>
        <dbReference type="ARBA" id="ARBA00023002"/>
    </source>
</evidence>
<keyword evidence="4 9" id="KW-0285">Flavoprotein</keyword>
<dbReference type="PANTHER" id="PTHR19370:SF101">
    <property type="entry name" value="NADH-CYTOCHROME B5 REDUCTASE"/>
    <property type="match status" value="1"/>
</dbReference>
<comment type="cofactor">
    <cofactor evidence="1 9">
        <name>FAD</name>
        <dbReference type="ChEBI" id="CHEBI:57692"/>
    </cofactor>
</comment>
<dbReference type="FunFam" id="3.40.50.80:FF:000009">
    <property type="entry name" value="NADH-cytochrome b5 reductase"/>
    <property type="match status" value="1"/>
</dbReference>
<accession>A0A2K1QHE8</accession>
<feature type="binding site" evidence="9">
    <location>
        <position position="189"/>
    </location>
    <ligand>
        <name>FAD</name>
        <dbReference type="ChEBI" id="CHEBI:57692"/>
    </ligand>
</feature>
<evidence type="ECO:0000256" key="5">
    <source>
        <dbReference type="ARBA" id="ARBA00022827"/>
    </source>
</evidence>
<keyword evidence="6" id="KW-0560">Oxidoreductase</keyword>
<keyword evidence="5 9" id="KW-0274">FAD</keyword>
<feature type="binding site" evidence="9">
    <location>
        <position position="123"/>
    </location>
    <ligand>
        <name>FAD</name>
        <dbReference type="ChEBI" id="CHEBI:57692"/>
    </ligand>
</feature>
<dbReference type="CDD" id="cd06183">
    <property type="entry name" value="cyt_b5_reduct_like"/>
    <property type="match status" value="1"/>
</dbReference>
<dbReference type="SUPFAM" id="SSF63380">
    <property type="entry name" value="Riboflavin synthase domain-like"/>
    <property type="match status" value="1"/>
</dbReference>
<comment type="similarity">
    <text evidence="3">Belongs to the flavoprotein pyridine nucleotide cytochrome reductase family.</text>
</comment>
<evidence type="ECO:0000256" key="8">
    <source>
        <dbReference type="ARBA" id="ARBA00023136"/>
    </source>
</evidence>
<dbReference type="GO" id="GO:0016020">
    <property type="term" value="C:membrane"/>
    <property type="evidence" value="ECO:0007669"/>
    <property type="project" value="UniProtKB-SubCell"/>
</dbReference>
<keyword evidence="12" id="KW-1185">Reference proteome</keyword>
<evidence type="ECO:0000256" key="9">
    <source>
        <dbReference type="PIRSR" id="PIRSR601834-1"/>
    </source>
</evidence>
<feature type="binding site" evidence="9">
    <location>
        <position position="139"/>
    </location>
    <ligand>
        <name>FAD</name>
        <dbReference type="ChEBI" id="CHEBI:57692"/>
    </ligand>
</feature>
<feature type="binding site" evidence="9">
    <location>
        <position position="141"/>
    </location>
    <ligand>
        <name>FAD</name>
        <dbReference type="ChEBI" id="CHEBI:57692"/>
    </ligand>
</feature>
<evidence type="ECO:0000313" key="11">
    <source>
        <dbReference type="EMBL" id="PNS14574.1"/>
    </source>
</evidence>
<dbReference type="STRING" id="2082308.A0A2K1QHE8"/>
<evidence type="ECO:0000256" key="4">
    <source>
        <dbReference type="ARBA" id="ARBA00022630"/>
    </source>
</evidence>
<dbReference type="Proteomes" id="UP000243797">
    <property type="component" value="Unassembled WGS sequence"/>
</dbReference>